<dbReference type="EMBL" id="CACVBS010000041">
    <property type="protein sequence ID" value="CAA7263831.1"/>
    <property type="molecule type" value="Genomic_DNA"/>
</dbReference>
<sequence length="327" mass="37169">MERYWRERAPYVIHITGVDINPSQPLFWISLSGDCTAEHAVTHGITNLKLDGFIVSPKPSLVMDEQPPFNVVLFGESGCGKSSIVNMLLGSDAAATSGGGRGCTFQSAGYDIVIGKKNFRIHDTAGLEEGEKGRVPAHDAIVQLYKLLRSLEDGVSLLVFCMKAPRVKKSGQHNWILFHDIMCQSKVPIAIVVTGLEEEDDMDEWWEDNEDVFREYGMLSHGHACITAIRGKKKNGRFIFQEEYDESKVKVENMIRKCYKVEQRRLDKVQWFRRVLYETRYEHHCFWTEIIKEEVGEIKGALDDLVSRCGMPEKDAKLLAEELSRVP</sequence>
<proteinExistence type="predicted"/>
<dbReference type="CDD" id="cd00882">
    <property type="entry name" value="Ras_like_GTPase"/>
    <property type="match status" value="1"/>
</dbReference>
<dbReference type="OrthoDB" id="8954335at2759"/>
<dbReference type="InterPro" id="IPR006073">
    <property type="entry name" value="GTP-bd"/>
</dbReference>
<reference evidence="2 3" key="1">
    <citation type="submission" date="2020-01" db="EMBL/GenBank/DDBJ databases">
        <authorList>
            <person name="Gupta K D."/>
        </authorList>
    </citation>
    <scope>NUCLEOTIDE SEQUENCE [LARGE SCALE GENOMIC DNA]</scope>
</reference>
<name>A0A8S0VZM0_CYCAE</name>
<dbReference type="Gene3D" id="3.40.50.300">
    <property type="entry name" value="P-loop containing nucleotide triphosphate hydrolases"/>
    <property type="match status" value="1"/>
</dbReference>
<keyword evidence="3" id="KW-1185">Reference proteome</keyword>
<dbReference type="Proteomes" id="UP000467700">
    <property type="component" value="Unassembled WGS sequence"/>
</dbReference>
<comment type="caution">
    <text evidence="2">The sequence shown here is derived from an EMBL/GenBank/DDBJ whole genome shotgun (WGS) entry which is preliminary data.</text>
</comment>
<evidence type="ECO:0000313" key="2">
    <source>
        <dbReference type="EMBL" id="CAA7263831.1"/>
    </source>
</evidence>
<organism evidence="2 3">
    <name type="scientific">Cyclocybe aegerita</name>
    <name type="common">Black poplar mushroom</name>
    <name type="synonym">Agrocybe aegerita</name>
    <dbReference type="NCBI Taxonomy" id="1973307"/>
    <lineage>
        <taxon>Eukaryota</taxon>
        <taxon>Fungi</taxon>
        <taxon>Dikarya</taxon>
        <taxon>Basidiomycota</taxon>
        <taxon>Agaricomycotina</taxon>
        <taxon>Agaricomycetes</taxon>
        <taxon>Agaricomycetidae</taxon>
        <taxon>Agaricales</taxon>
        <taxon>Agaricineae</taxon>
        <taxon>Bolbitiaceae</taxon>
        <taxon>Cyclocybe</taxon>
    </lineage>
</organism>
<evidence type="ECO:0000313" key="3">
    <source>
        <dbReference type="Proteomes" id="UP000467700"/>
    </source>
</evidence>
<protein>
    <recommendedName>
        <fullName evidence="1">G domain-containing protein</fullName>
    </recommendedName>
</protein>
<dbReference type="AlphaFoldDB" id="A0A8S0VZM0"/>
<evidence type="ECO:0000259" key="1">
    <source>
        <dbReference type="Pfam" id="PF01926"/>
    </source>
</evidence>
<dbReference type="InterPro" id="IPR027417">
    <property type="entry name" value="P-loop_NTPase"/>
</dbReference>
<feature type="domain" description="G" evidence="1">
    <location>
        <begin position="70"/>
        <end position="163"/>
    </location>
</feature>
<dbReference type="SUPFAM" id="SSF52540">
    <property type="entry name" value="P-loop containing nucleoside triphosphate hydrolases"/>
    <property type="match status" value="1"/>
</dbReference>
<dbReference type="Pfam" id="PF01926">
    <property type="entry name" value="MMR_HSR1"/>
    <property type="match status" value="1"/>
</dbReference>
<dbReference type="GO" id="GO:0005525">
    <property type="term" value="F:GTP binding"/>
    <property type="evidence" value="ECO:0007669"/>
    <property type="project" value="InterPro"/>
</dbReference>
<accession>A0A8S0VZM0</accession>
<gene>
    <name evidence="2" type="ORF">AAE3_LOCUS5985</name>
</gene>